<dbReference type="AlphaFoldDB" id="A0A9P8REI0"/>
<gene>
    <name evidence="2" type="ORF">BKA67DRAFT_138616</name>
</gene>
<evidence type="ECO:0000256" key="1">
    <source>
        <dbReference type="SAM" id="Phobius"/>
    </source>
</evidence>
<protein>
    <submittedName>
        <fullName evidence="2">Uncharacterized protein</fullName>
    </submittedName>
</protein>
<accession>A0A9P8REI0</accession>
<proteinExistence type="predicted"/>
<comment type="caution">
    <text evidence="2">The sequence shown here is derived from an EMBL/GenBank/DDBJ whole genome shotgun (WGS) entry which is preliminary data.</text>
</comment>
<evidence type="ECO:0000313" key="2">
    <source>
        <dbReference type="EMBL" id="KAH6639993.1"/>
    </source>
</evidence>
<dbReference type="Proteomes" id="UP000758603">
    <property type="component" value="Unassembled WGS sequence"/>
</dbReference>
<reference evidence="2" key="1">
    <citation type="journal article" date="2021" name="Nat. Commun.">
        <title>Genetic determinants of endophytism in the Arabidopsis root mycobiome.</title>
        <authorList>
            <person name="Mesny F."/>
            <person name="Miyauchi S."/>
            <person name="Thiergart T."/>
            <person name="Pickel B."/>
            <person name="Atanasova L."/>
            <person name="Karlsson M."/>
            <person name="Huettel B."/>
            <person name="Barry K.W."/>
            <person name="Haridas S."/>
            <person name="Chen C."/>
            <person name="Bauer D."/>
            <person name="Andreopoulos W."/>
            <person name="Pangilinan J."/>
            <person name="LaButti K."/>
            <person name="Riley R."/>
            <person name="Lipzen A."/>
            <person name="Clum A."/>
            <person name="Drula E."/>
            <person name="Henrissat B."/>
            <person name="Kohler A."/>
            <person name="Grigoriev I.V."/>
            <person name="Martin F.M."/>
            <person name="Hacquard S."/>
        </authorList>
    </citation>
    <scope>NUCLEOTIDE SEQUENCE</scope>
    <source>
        <strain evidence="2">MPI-SDFR-AT-0073</strain>
    </source>
</reference>
<dbReference type="RefSeq" id="XP_045951067.1">
    <property type="nucleotide sequence ID" value="XM_046095047.1"/>
</dbReference>
<dbReference type="GeneID" id="70123940"/>
<keyword evidence="1" id="KW-0472">Membrane</keyword>
<name>A0A9P8REI0_9PEZI</name>
<dbReference type="EMBL" id="JAGPXC010000014">
    <property type="protein sequence ID" value="KAH6639993.1"/>
    <property type="molecule type" value="Genomic_DNA"/>
</dbReference>
<organism evidence="2 3">
    <name type="scientific">Truncatella angustata</name>
    <dbReference type="NCBI Taxonomy" id="152316"/>
    <lineage>
        <taxon>Eukaryota</taxon>
        <taxon>Fungi</taxon>
        <taxon>Dikarya</taxon>
        <taxon>Ascomycota</taxon>
        <taxon>Pezizomycotina</taxon>
        <taxon>Sordariomycetes</taxon>
        <taxon>Xylariomycetidae</taxon>
        <taxon>Amphisphaeriales</taxon>
        <taxon>Sporocadaceae</taxon>
        <taxon>Truncatella</taxon>
    </lineage>
</organism>
<feature type="transmembrane region" description="Helical" evidence="1">
    <location>
        <begin position="108"/>
        <end position="131"/>
    </location>
</feature>
<evidence type="ECO:0000313" key="3">
    <source>
        <dbReference type="Proteomes" id="UP000758603"/>
    </source>
</evidence>
<keyword evidence="1" id="KW-0812">Transmembrane</keyword>
<sequence length="138" mass="16415">MFYARRPDCFCCTRSYVRCQNASKRVSRRRIFSSHLTGRWALRPLACSRGTSCYSLLTTPVPFILQPPVTISRDAREILSISRRVLRTRYQWADCRSIEHRERKTSRFVLMCIFHSCAFSTSIVLHFRLFFRYYRLSG</sequence>
<keyword evidence="1" id="KW-1133">Transmembrane helix</keyword>
<keyword evidence="3" id="KW-1185">Reference proteome</keyword>